<dbReference type="GO" id="GO:0016491">
    <property type="term" value="F:oxidoreductase activity"/>
    <property type="evidence" value="ECO:0007669"/>
    <property type="project" value="UniProtKB-KW"/>
</dbReference>
<dbReference type="STRING" id="1837282.A6F49_08340"/>
<gene>
    <name evidence="3" type="ORF">A6F49_08340</name>
</gene>
<accession>A0A1B7M050</accession>
<dbReference type="Gene3D" id="3.50.50.60">
    <property type="entry name" value="FAD/NAD(P)-binding domain"/>
    <property type="match status" value="2"/>
</dbReference>
<evidence type="ECO:0000313" key="3">
    <source>
        <dbReference type="EMBL" id="OAV61446.1"/>
    </source>
</evidence>
<dbReference type="OrthoDB" id="9806257at2"/>
<evidence type="ECO:0000259" key="2">
    <source>
        <dbReference type="Pfam" id="PF01266"/>
    </source>
</evidence>
<reference evidence="3 4" key="1">
    <citation type="submission" date="2016-04" db="EMBL/GenBank/DDBJ databases">
        <title>First whole genome shotgun sequence of the bacterium Enteractinococcus sp. strain UASWS1574.</title>
        <authorList>
            <person name="Crovadore J."/>
            <person name="Chablais R."/>
            <person name="Lefort F."/>
        </authorList>
    </citation>
    <scope>NUCLEOTIDE SEQUENCE [LARGE SCALE GENOMIC DNA]</scope>
    <source>
        <strain evidence="3 4">UASWS1574</strain>
    </source>
</reference>
<dbReference type="Gene3D" id="3.30.9.10">
    <property type="entry name" value="D-Amino Acid Oxidase, subunit A, domain 2"/>
    <property type="match status" value="1"/>
</dbReference>
<dbReference type="RefSeq" id="WP_052504822.1">
    <property type="nucleotide sequence ID" value="NZ_LXEY01000016.1"/>
</dbReference>
<comment type="caution">
    <text evidence="3">The sequence shown here is derived from an EMBL/GenBank/DDBJ whole genome shotgun (WGS) entry which is preliminary data.</text>
</comment>
<protein>
    <recommendedName>
        <fullName evidence="2">FAD dependent oxidoreductase domain-containing protein</fullName>
    </recommendedName>
</protein>
<dbReference type="AlphaFoldDB" id="A0A1B7M050"/>
<keyword evidence="4" id="KW-1185">Reference proteome</keyword>
<dbReference type="Pfam" id="PF01266">
    <property type="entry name" value="DAO"/>
    <property type="match status" value="1"/>
</dbReference>
<keyword evidence="1" id="KW-0560">Oxidoreductase</keyword>
<dbReference type="EMBL" id="LXEY01000016">
    <property type="protein sequence ID" value="OAV61446.1"/>
    <property type="molecule type" value="Genomic_DNA"/>
</dbReference>
<dbReference type="PANTHER" id="PTHR13847:SF289">
    <property type="entry name" value="GLYCINE OXIDASE"/>
    <property type="match status" value="1"/>
</dbReference>
<evidence type="ECO:0000313" key="4">
    <source>
        <dbReference type="Proteomes" id="UP000078292"/>
    </source>
</evidence>
<sequence>MATSQDVLVAGAGLIGLCTAYSLARAGHRVTMIDKDEVGSGAARGNAGEITPIQVTPMPQPEQLKEIFRGITTNRHYLGIAPLAAPMLTAFGTGFIYNTLPSNVRKNTQNLDQLVRGAFAAFDSYHADGISLAGGGYGFLNTHTSVDALMEFRDEQVARAEMLGQETPGQIMLDGDLHDFEPVLDEHVRAGFLAPTERYIDPSLFVDELHAKLTALGAEILEHTELVGINNNKATLRTDQGQTTRGFDKAVVATGAWTTPAIEGLAETRKAYVTSGTGYSYHVQPERLPSYLLASIDRKTIGVPISGKLRVVGLMDFSTEIEKFSKRRIDHLASQASAFIQGIADKPRFDEWTGPRPMTPTGLPIISPLKTSPNVIVATGHNMHGLSLGPVTAEVVVSMVEDKPGVVAGSQIDMRPFAL</sequence>
<name>A0A1B7M050_9MICC</name>
<dbReference type="Proteomes" id="UP000078292">
    <property type="component" value="Unassembled WGS sequence"/>
</dbReference>
<dbReference type="GO" id="GO:0005737">
    <property type="term" value="C:cytoplasm"/>
    <property type="evidence" value="ECO:0007669"/>
    <property type="project" value="TreeGrafter"/>
</dbReference>
<proteinExistence type="predicted"/>
<evidence type="ECO:0000256" key="1">
    <source>
        <dbReference type="ARBA" id="ARBA00023002"/>
    </source>
</evidence>
<dbReference type="PANTHER" id="PTHR13847">
    <property type="entry name" value="SARCOSINE DEHYDROGENASE-RELATED"/>
    <property type="match status" value="1"/>
</dbReference>
<organism evidence="3 4">
    <name type="scientific">Enteractinococcus helveticum</name>
    <dbReference type="NCBI Taxonomy" id="1837282"/>
    <lineage>
        <taxon>Bacteria</taxon>
        <taxon>Bacillati</taxon>
        <taxon>Actinomycetota</taxon>
        <taxon>Actinomycetes</taxon>
        <taxon>Micrococcales</taxon>
        <taxon>Micrococcaceae</taxon>
    </lineage>
</organism>
<dbReference type="SUPFAM" id="SSF51971">
    <property type="entry name" value="Nucleotide-binding domain"/>
    <property type="match status" value="1"/>
</dbReference>
<dbReference type="InterPro" id="IPR036188">
    <property type="entry name" value="FAD/NAD-bd_sf"/>
</dbReference>
<dbReference type="InterPro" id="IPR006076">
    <property type="entry name" value="FAD-dep_OxRdtase"/>
</dbReference>
<feature type="domain" description="FAD dependent oxidoreductase" evidence="2">
    <location>
        <begin position="6"/>
        <end position="398"/>
    </location>
</feature>